<dbReference type="Gene3D" id="3.40.1350.10">
    <property type="match status" value="1"/>
</dbReference>
<dbReference type="OrthoDB" id="9802516at2"/>
<dbReference type="NCBIfam" id="NF009150">
    <property type="entry name" value="PRK12497.1-3"/>
    <property type="match status" value="1"/>
</dbReference>
<dbReference type="STRING" id="1188229.GlitD10_2893"/>
<dbReference type="SUPFAM" id="SSF52980">
    <property type="entry name" value="Restriction endonuclease-like"/>
    <property type="match status" value="1"/>
</dbReference>
<dbReference type="InterPro" id="IPR011335">
    <property type="entry name" value="Restrct_endonuc-II-like"/>
</dbReference>
<name>A0A1J0AH18_9CYAN</name>
<comment type="similarity">
    <text evidence="1 2">Belongs to the UPF0102 family.</text>
</comment>
<proteinExistence type="inferred from homology"/>
<evidence type="ECO:0000313" key="3">
    <source>
        <dbReference type="EMBL" id="APB35238.1"/>
    </source>
</evidence>
<dbReference type="PANTHER" id="PTHR34039:SF1">
    <property type="entry name" value="UPF0102 PROTEIN YRAN"/>
    <property type="match status" value="1"/>
</dbReference>
<dbReference type="EMBL" id="CP017675">
    <property type="protein sequence ID" value="APB35238.1"/>
    <property type="molecule type" value="Genomic_DNA"/>
</dbReference>
<keyword evidence="4" id="KW-1185">Reference proteome</keyword>
<keyword evidence="3" id="KW-0255">Endonuclease</keyword>
<keyword evidence="3" id="KW-0378">Hydrolase</keyword>
<dbReference type="InterPro" id="IPR003509">
    <property type="entry name" value="UPF0102_YraN-like"/>
</dbReference>
<reference evidence="3 4" key="1">
    <citation type="submission" date="2016-10" db="EMBL/GenBank/DDBJ databases">
        <title>Description of Gloeomargarita lithophora gen. nov., sp. nov., a thylakoid-bearing basal-branching cyanobacterium with intracellular carbonates, and proposal for Gloeomargaritales ord. nov.</title>
        <authorList>
            <person name="Moreira D."/>
            <person name="Tavera R."/>
            <person name="Benzerara K."/>
            <person name="Skouri-Panet F."/>
            <person name="Couradeau E."/>
            <person name="Gerard E."/>
            <person name="Loussert C."/>
            <person name="Novelo E."/>
            <person name="Zivanovic Y."/>
            <person name="Lopez-Garcia P."/>
        </authorList>
    </citation>
    <scope>NUCLEOTIDE SEQUENCE [LARGE SCALE GENOMIC DNA]</scope>
    <source>
        <strain evidence="3 4">D10</strain>
    </source>
</reference>
<organism evidence="3 4">
    <name type="scientific">Gloeomargarita lithophora Alchichica-D10</name>
    <dbReference type="NCBI Taxonomy" id="1188229"/>
    <lineage>
        <taxon>Bacteria</taxon>
        <taxon>Bacillati</taxon>
        <taxon>Cyanobacteriota</taxon>
        <taxon>Cyanophyceae</taxon>
        <taxon>Gloeomargaritales</taxon>
        <taxon>Gloeomargaritaceae</taxon>
        <taxon>Gloeomargarita</taxon>
    </lineage>
</organism>
<dbReference type="GO" id="GO:0003676">
    <property type="term" value="F:nucleic acid binding"/>
    <property type="evidence" value="ECO:0007669"/>
    <property type="project" value="InterPro"/>
</dbReference>
<dbReference type="KEGG" id="glt:GlitD10_2893"/>
<evidence type="ECO:0000313" key="4">
    <source>
        <dbReference type="Proteomes" id="UP000180235"/>
    </source>
</evidence>
<dbReference type="Pfam" id="PF02021">
    <property type="entry name" value="UPF0102"/>
    <property type="match status" value="1"/>
</dbReference>
<gene>
    <name evidence="3" type="primary">yraN</name>
    <name evidence="3" type="ORF">GlitD10_2893</name>
</gene>
<dbReference type="NCBIfam" id="TIGR00252">
    <property type="entry name" value="YraN family protein"/>
    <property type="match status" value="1"/>
</dbReference>
<dbReference type="HAMAP" id="MF_00048">
    <property type="entry name" value="UPF0102"/>
    <property type="match status" value="1"/>
</dbReference>
<dbReference type="AlphaFoldDB" id="A0A1J0AH18"/>
<dbReference type="CDD" id="cd20736">
    <property type="entry name" value="PoNe_Nuclease"/>
    <property type="match status" value="1"/>
</dbReference>
<dbReference type="Proteomes" id="UP000180235">
    <property type="component" value="Chromosome"/>
</dbReference>
<dbReference type="PANTHER" id="PTHR34039">
    <property type="entry name" value="UPF0102 PROTEIN YRAN"/>
    <property type="match status" value="1"/>
</dbReference>
<protein>
    <recommendedName>
        <fullName evidence="2">UPF0102 protein GlitD10_2893</fullName>
    </recommendedName>
</protein>
<evidence type="ECO:0000256" key="2">
    <source>
        <dbReference type="HAMAP-Rule" id="MF_00048"/>
    </source>
</evidence>
<evidence type="ECO:0000256" key="1">
    <source>
        <dbReference type="ARBA" id="ARBA00006738"/>
    </source>
</evidence>
<accession>A0A1J0AH18</accession>
<dbReference type="GO" id="GO:0004519">
    <property type="term" value="F:endonuclease activity"/>
    <property type="evidence" value="ECO:0007669"/>
    <property type="project" value="UniProtKB-KW"/>
</dbReference>
<keyword evidence="3" id="KW-0540">Nuclease</keyword>
<dbReference type="InterPro" id="IPR011856">
    <property type="entry name" value="tRNA_endonuc-like_dom_sf"/>
</dbReference>
<sequence>MPRKPSPTLKTGQMGEDWVAEWLTQQGWQVIARRWRCPWGELDLVMQTAATLVFIEVKTRSQGNWDGDGVQAITPQKQERVRQAATMFLGHHPHWQAAPCRFDVALVRCQGTHYQLQSYLVGAFE</sequence>